<feature type="compositionally biased region" description="Acidic residues" evidence="3">
    <location>
        <begin position="326"/>
        <end position="336"/>
    </location>
</feature>
<dbReference type="PANTHER" id="PTHR10252:SF5">
    <property type="entry name" value="DR1-ASSOCIATED COREPRESSOR"/>
    <property type="match status" value="1"/>
</dbReference>
<dbReference type="InterPro" id="IPR003958">
    <property type="entry name" value="CBFA_NFYB_domain"/>
</dbReference>
<organism evidence="5">
    <name type="scientific">Zingiber officinale</name>
    <name type="common">Ginger</name>
    <name type="synonym">Amomum zingiber</name>
    <dbReference type="NCBI Taxonomy" id="94328"/>
    <lineage>
        <taxon>Eukaryota</taxon>
        <taxon>Viridiplantae</taxon>
        <taxon>Streptophyta</taxon>
        <taxon>Embryophyta</taxon>
        <taxon>Tracheophyta</taxon>
        <taxon>Spermatophyta</taxon>
        <taxon>Magnoliopsida</taxon>
        <taxon>Liliopsida</taxon>
        <taxon>Zingiberales</taxon>
        <taxon>Zingiberaceae</taxon>
        <taxon>Zingiber</taxon>
    </lineage>
</organism>
<dbReference type="GO" id="GO:0016251">
    <property type="term" value="F:RNA polymerase II general transcription initiation factor activity"/>
    <property type="evidence" value="ECO:0007669"/>
    <property type="project" value="TreeGrafter"/>
</dbReference>
<comment type="subcellular location">
    <subcellularLocation>
        <location evidence="1">Nucleus</location>
    </subcellularLocation>
</comment>
<feature type="compositionally biased region" description="Basic residues" evidence="3">
    <location>
        <begin position="220"/>
        <end position="233"/>
    </location>
</feature>
<dbReference type="InterPro" id="IPR050568">
    <property type="entry name" value="Transcr_DNA_Rep_Reg"/>
</dbReference>
<accession>A0AA50H2D7</accession>
<feature type="domain" description="Transcription factor CBF/NF-Y/archaeal histone" evidence="4">
    <location>
        <begin position="91"/>
        <end position="154"/>
    </location>
</feature>
<evidence type="ECO:0000256" key="1">
    <source>
        <dbReference type="ARBA" id="ARBA00004123"/>
    </source>
</evidence>
<dbReference type="FunFam" id="1.10.20.10:FF:000038">
    <property type="entry name" value="dr1-associated corepressor homolog"/>
    <property type="match status" value="1"/>
</dbReference>
<feature type="region of interest" description="Disordered" evidence="3">
    <location>
        <begin position="1"/>
        <end position="25"/>
    </location>
</feature>
<feature type="compositionally biased region" description="Basic and acidic residues" evidence="3">
    <location>
        <begin position="234"/>
        <end position="243"/>
    </location>
</feature>
<feature type="compositionally biased region" description="Acidic residues" evidence="3">
    <location>
        <begin position="244"/>
        <end position="257"/>
    </location>
</feature>
<evidence type="ECO:0000256" key="3">
    <source>
        <dbReference type="SAM" id="MobiDB-lite"/>
    </source>
</evidence>
<feature type="region of interest" description="Disordered" evidence="3">
    <location>
        <begin position="174"/>
        <end position="336"/>
    </location>
</feature>
<feature type="compositionally biased region" description="Polar residues" evidence="3">
    <location>
        <begin position="274"/>
        <end position="302"/>
    </location>
</feature>
<dbReference type="AlphaFoldDB" id="A0AA50H2D7"/>
<evidence type="ECO:0000256" key="2">
    <source>
        <dbReference type="ARBA" id="ARBA00023242"/>
    </source>
</evidence>
<evidence type="ECO:0000259" key="4">
    <source>
        <dbReference type="Pfam" id="PF00808"/>
    </source>
</evidence>
<dbReference type="Pfam" id="PF00808">
    <property type="entry name" value="CBFD_NFYB_HMF"/>
    <property type="match status" value="1"/>
</dbReference>
<dbReference type="GO" id="GO:0046982">
    <property type="term" value="F:protein heterodimerization activity"/>
    <property type="evidence" value="ECO:0007669"/>
    <property type="project" value="InterPro"/>
</dbReference>
<evidence type="ECO:0000313" key="5">
    <source>
        <dbReference type="EMBL" id="WLQ69712.1"/>
    </source>
</evidence>
<dbReference type="SUPFAM" id="SSF47113">
    <property type="entry name" value="Histone-fold"/>
    <property type="match status" value="1"/>
</dbReference>
<dbReference type="Gene3D" id="1.10.20.10">
    <property type="entry name" value="Histone, subunit A"/>
    <property type="match status" value="1"/>
</dbReference>
<proteinExistence type="evidence at transcript level"/>
<dbReference type="InterPro" id="IPR009072">
    <property type="entry name" value="Histone-fold"/>
</dbReference>
<sequence>MSTPADEKETRGDSEGREAEGKLAREDRKLGSASCRSTFYTVVAASHRSSYYTVLALNIIPSSFYNAVAASCQRVVIKKLSPEMRKKLGTRFPASRIKKIMQTDEDVGKIASAVPLLVSKALELFLQDLCDRTYEITLQRGAKTLNSSHLKQCVKTYSAYDFLTGVVNKVPTLGGMETSEDDKGIGRRRKALLHGDEVDGNEELRSPKMAMMDASNSPRGRGRGRGRRGRPPTKHREERYVKCEDDDNDIMCDEQDESPTGQSGQSERVEKETNPQTAPPLSTSVTGGPETSTAVESKQGQNPAWPLPDGVGNMGIEPSRLVTMQIDEDEDYDNED</sequence>
<dbReference type="CDD" id="cd22906">
    <property type="entry name" value="HFD_DRAP1"/>
    <property type="match status" value="1"/>
</dbReference>
<dbReference type="EMBL" id="OQ909804">
    <property type="protein sequence ID" value="WLQ69712.1"/>
    <property type="molecule type" value="mRNA"/>
</dbReference>
<reference evidence="5" key="1">
    <citation type="submission" date="2023-04" db="EMBL/GenBank/DDBJ databases">
        <authorList>
            <person name="Xing H.-T."/>
            <person name="Li H.-L."/>
        </authorList>
    </citation>
    <scope>NUCLEOTIDE SEQUENCE</scope>
    <source>
        <strain evidence="5">Maker00055351</strain>
    </source>
</reference>
<feature type="compositionally biased region" description="Basic and acidic residues" evidence="3">
    <location>
        <begin position="193"/>
        <end position="206"/>
    </location>
</feature>
<keyword evidence="2" id="KW-0539">Nucleus</keyword>
<name>A0AA50H2D7_ZINOF</name>
<dbReference type="GO" id="GO:0001046">
    <property type="term" value="F:core promoter sequence-specific DNA binding"/>
    <property type="evidence" value="ECO:0007669"/>
    <property type="project" value="TreeGrafter"/>
</dbReference>
<dbReference type="PANTHER" id="PTHR10252">
    <property type="entry name" value="HISTONE-LIKE TRANSCRIPTION FACTOR CCAAT-RELATED"/>
    <property type="match status" value="1"/>
</dbReference>
<dbReference type="GO" id="GO:0005634">
    <property type="term" value="C:nucleus"/>
    <property type="evidence" value="ECO:0007669"/>
    <property type="project" value="UniProtKB-SubCell"/>
</dbReference>
<protein>
    <submittedName>
        <fullName evidence="5">NFY protein</fullName>
    </submittedName>
</protein>